<dbReference type="GO" id="GO:0009897">
    <property type="term" value="C:external side of plasma membrane"/>
    <property type="evidence" value="ECO:0007669"/>
    <property type="project" value="TreeGrafter"/>
</dbReference>
<keyword evidence="8" id="KW-1185">Reference proteome</keyword>
<evidence type="ECO:0000256" key="1">
    <source>
        <dbReference type="ARBA" id="ARBA00004370"/>
    </source>
</evidence>
<feature type="domain" description="Ig-like" evidence="6">
    <location>
        <begin position="19"/>
        <end position="112"/>
    </location>
</feature>
<dbReference type="SMART" id="SM00406">
    <property type="entry name" value="IGv"/>
    <property type="match status" value="1"/>
</dbReference>
<evidence type="ECO:0000313" key="7">
    <source>
        <dbReference type="EMBL" id="CAJ1051171.1"/>
    </source>
</evidence>
<dbReference type="InterPro" id="IPR053896">
    <property type="entry name" value="BTN3A2-like_Ig-C"/>
</dbReference>
<name>A0AAV1ER06_XYRNO</name>
<feature type="domain" description="Ig-like" evidence="6">
    <location>
        <begin position="115"/>
        <end position="222"/>
    </location>
</feature>
<dbReference type="Proteomes" id="UP001178508">
    <property type="component" value="Chromosome 2"/>
</dbReference>
<evidence type="ECO:0000256" key="4">
    <source>
        <dbReference type="SAM" id="Phobius"/>
    </source>
</evidence>
<dbReference type="SUPFAM" id="SSF48726">
    <property type="entry name" value="Immunoglobulin"/>
    <property type="match status" value="2"/>
</dbReference>
<dbReference type="InterPro" id="IPR013783">
    <property type="entry name" value="Ig-like_fold"/>
</dbReference>
<keyword evidence="4" id="KW-0812">Transmembrane</keyword>
<evidence type="ECO:0000256" key="2">
    <source>
        <dbReference type="ARBA" id="ARBA00023136"/>
    </source>
</evidence>
<dbReference type="PANTHER" id="PTHR24100">
    <property type="entry name" value="BUTYROPHILIN"/>
    <property type="match status" value="1"/>
</dbReference>
<organism evidence="7 8">
    <name type="scientific">Xyrichtys novacula</name>
    <name type="common">Pearly razorfish</name>
    <name type="synonym">Hemipteronotus novacula</name>
    <dbReference type="NCBI Taxonomy" id="13765"/>
    <lineage>
        <taxon>Eukaryota</taxon>
        <taxon>Metazoa</taxon>
        <taxon>Chordata</taxon>
        <taxon>Craniata</taxon>
        <taxon>Vertebrata</taxon>
        <taxon>Euteleostomi</taxon>
        <taxon>Actinopterygii</taxon>
        <taxon>Neopterygii</taxon>
        <taxon>Teleostei</taxon>
        <taxon>Neoteleostei</taxon>
        <taxon>Acanthomorphata</taxon>
        <taxon>Eupercaria</taxon>
        <taxon>Labriformes</taxon>
        <taxon>Labridae</taxon>
        <taxon>Xyrichtys</taxon>
    </lineage>
</organism>
<evidence type="ECO:0000256" key="3">
    <source>
        <dbReference type="ARBA" id="ARBA00023319"/>
    </source>
</evidence>
<evidence type="ECO:0000313" key="8">
    <source>
        <dbReference type="Proteomes" id="UP001178508"/>
    </source>
</evidence>
<keyword evidence="2 4" id="KW-0472">Membrane</keyword>
<evidence type="ECO:0000259" key="6">
    <source>
        <dbReference type="PROSITE" id="PS50835"/>
    </source>
</evidence>
<keyword evidence="3" id="KW-0393">Immunoglobulin domain</keyword>
<feature type="signal peptide" evidence="5">
    <location>
        <begin position="1"/>
        <end position="20"/>
    </location>
</feature>
<dbReference type="EMBL" id="OY660865">
    <property type="protein sequence ID" value="CAJ1051171.1"/>
    <property type="molecule type" value="Genomic_DNA"/>
</dbReference>
<dbReference type="InterPro" id="IPR003599">
    <property type="entry name" value="Ig_sub"/>
</dbReference>
<dbReference type="GO" id="GO:0050852">
    <property type="term" value="P:T cell receptor signaling pathway"/>
    <property type="evidence" value="ECO:0007669"/>
    <property type="project" value="TreeGrafter"/>
</dbReference>
<proteinExistence type="predicted"/>
<dbReference type="InterPro" id="IPR013106">
    <property type="entry name" value="Ig_V-set"/>
</dbReference>
<dbReference type="GO" id="GO:0005102">
    <property type="term" value="F:signaling receptor binding"/>
    <property type="evidence" value="ECO:0007669"/>
    <property type="project" value="TreeGrafter"/>
</dbReference>
<dbReference type="InterPro" id="IPR007110">
    <property type="entry name" value="Ig-like_dom"/>
</dbReference>
<accession>A0AAV1ER06</accession>
<gene>
    <name evidence="7" type="ORF">XNOV1_A030109</name>
</gene>
<reference evidence="7" key="1">
    <citation type="submission" date="2023-08" db="EMBL/GenBank/DDBJ databases">
        <authorList>
            <person name="Alioto T."/>
            <person name="Alioto T."/>
            <person name="Gomez Garrido J."/>
        </authorList>
    </citation>
    <scope>NUCLEOTIDE SEQUENCE</scope>
</reference>
<dbReference type="PROSITE" id="PS50835">
    <property type="entry name" value="IG_LIKE"/>
    <property type="match status" value="2"/>
</dbReference>
<dbReference type="Pfam" id="PF22705">
    <property type="entry name" value="C2-set_3"/>
    <property type="match status" value="1"/>
</dbReference>
<dbReference type="InterPro" id="IPR050504">
    <property type="entry name" value="IgSF_BTN/MOG"/>
</dbReference>
<comment type="subcellular location">
    <subcellularLocation>
        <location evidence="1">Membrane</location>
    </subcellularLocation>
</comment>
<feature type="transmembrane region" description="Helical" evidence="4">
    <location>
        <begin position="232"/>
        <end position="255"/>
    </location>
</feature>
<dbReference type="SMART" id="SM00409">
    <property type="entry name" value="IG"/>
    <property type="match status" value="2"/>
</dbReference>
<feature type="chain" id="PRO_5043830278" evidence="5">
    <location>
        <begin position="21"/>
        <end position="270"/>
    </location>
</feature>
<dbReference type="AlphaFoldDB" id="A0AAV1ER06"/>
<evidence type="ECO:0000256" key="5">
    <source>
        <dbReference type="SAM" id="SignalP"/>
    </source>
</evidence>
<keyword evidence="4" id="KW-1133">Transmembrane helix</keyword>
<dbReference type="Gene3D" id="2.60.40.10">
    <property type="entry name" value="Immunoglobulins"/>
    <property type="match status" value="2"/>
</dbReference>
<sequence length="270" mass="29282">MELILLLFVVCGLLITAADGNTLVKVESYSDVVLPCSLSSKENIESKLFDWKKDGHIEVFMYDGGLIYGNGLSGQDKQFEGRVSHFGDELKNGNASIKITKAKVSDSGIYSCDFPRLQPRQTFNIQLVVSACRTPSAKPIEASDDRSVLQCVVGGASPRPKVEWRDSSGQILPAEETEVPGKENSVNIILKTTVTKTGIYSCVVTQEGICHQAIDEVTVHITGPEKTPGIPYGWIVTVGVLAVALFASFVAVCYFKNKLEGRTAVPQGEH</sequence>
<dbReference type="Pfam" id="PF07686">
    <property type="entry name" value="V-set"/>
    <property type="match status" value="1"/>
</dbReference>
<dbReference type="GO" id="GO:0001817">
    <property type="term" value="P:regulation of cytokine production"/>
    <property type="evidence" value="ECO:0007669"/>
    <property type="project" value="TreeGrafter"/>
</dbReference>
<keyword evidence="5" id="KW-0732">Signal</keyword>
<protein>
    <submittedName>
        <fullName evidence="7">Butyrophilin subfamily 2 member A2-like isoform X2</fullName>
    </submittedName>
</protein>
<dbReference type="InterPro" id="IPR036179">
    <property type="entry name" value="Ig-like_dom_sf"/>
</dbReference>